<dbReference type="InterPro" id="IPR003772">
    <property type="entry name" value="YceD"/>
</dbReference>
<feature type="compositionally biased region" description="Basic and acidic residues" evidence="1">
    <location>
        <begin position="174"/>
        <end position="186"/>
    </location>
</feature>
<reference evidence="2 3" key="1">
    <citation type="submission" date="2019-12" db="EMBL/GenBank/DDBJ databases">
        <authorList>
            <person name="Lee S.D."/>
        </authorList>
    </citation>
    <scope>NUCLEOTIDE SEQUENCE [LARGE SCALE GENOMIC DNA]</scope>
    <source>
        <strain evidence="2 3">GH1-50</strain>
    </source>
</reference>
<evidence type="ECO:0000313" key="3">
    <source>
        <dbReference type="Proteomes" id="UP000480350"/>
    </source>
</evidence>
<keyword evidence="3" id="KW-1185">Reference proteome</keyword>
<dbReference type="Proteomes" id="UP000480350">
    <property type="component" value="Unassembled WGS sequence"/>
</dbReference>
<feature type="region of interest" description="Disordered" evidence="1">
    <location>
        <begin position="101"/>
        <end position="121"/>
    </location>
</feature>
<gene>
    <name evidence="2" type="ORF">GQ651_04450</name>
</gene>
<organism evidence="2 3">
    <name type="scientific">Kangsaoukella pontilimi</name>
    <dbReference type="NCBI Taxonomy" id="2691042"/>
    <lineage>
        <taxon>Bacteria</taxon>
        <taxon>Pseudomonadati</taxon>
        <taxon>Pseudomonadota</taxon>
        <taxon>Alphaproteobacteria</taxon>
        <taxon>Rhodobacterales</taxon>
        <taxon>Paracoccaceae</taxon>
        <taxon>Kangsaoukella</taxon>
    </lineage>
</organism>
<feature type="region of interest" description="Disordered" evidence="1">
    <location>
        <begin position="143"/>
        <end position="186"/>
    </location>
</feature>
<name>A0A7C9IF97_9RHOB</name>
<evidence type="ECO:0000256" key="1">
    <source>
        <dbReference type="SAM" id="MobiDB-lite"/>
    </source>
</evidence>
<dbReference type="EMBL" id="WUPT01000001">
    <property type="protein sequence ID" value="MXQ07089.1"/>
    <property type="molecule type" value="Genomic_DNA"/>
</dbReference>
<evidence type="ECO:0000313" key="2">
    <source>
        <dbReference type="EMBL" id="MXQ07089.1"/>
    </source>
</evidence>
<dbReference type="Pfam" id="PF02620">
    <property type="entry name" value="YceD"/>
    <property type="match status" value="1"/>
</dbReference>
<proteinExistence type="predicted"/>
<dbReference type="AlphaFoldDB" id="A0A7C9IF97"/>
<protein>
    <submittedName>
        <fullName evidence="2">DUF177 domain-containing protein</fullName>
    </submittedName>
</protein>
<sequence length="186" mass="19930">MMSDPQDAPIRLSGETRQRSFLVEPDAGARVKIAEDLGISAVKKLRFEGTVSPDAARDWRLEAKLGATVVQPCVVTLEPVTTRIDVPVVRRYLADMPQPEAAAGAEVEMPEDDSAEPLPGSVDPAAVMVEALALALPDFPRAEGVDPVEISVTEPGQTPMTDDDAKPFAGLASLRDRLEKKDDDEG</sequence>
<accession>A0A7C9IF97</accession>
<reference evidence="2 3" key="2">
    <citation type="submission" date="2020-03" db="EMBL/GenBank/DDBJ databases">
        <title>Kangsaoukella pontilimi gen. nov., sp. nov., a new member of the family Rhodobacteraceae isolated from a tidal mudflat.</title>
        <authorList>
            <person name="Kim I.S."/>
        </authorList>
    </citation>
    <scope>NUCLEOTIDE SEQUENCE [LARGE SCALE GENOMIC DNA]</scope>
    <source>
        <strain evidence="2 3">GH1-50</strain>
    </source>
</reference>
<comment type="caution">
    <text evidence="2">The sequence shown here is derived from an EMBL/GenBank/DDBJ whole genome shotgun (WGS) entry which is preliminary data.</text>
</comment>